<evidence type="ECO:0000256" key="1">
    <source>
        <dbReference type="ARBA" id="ARBA00022714"/>
    </source>
</evidence>
<dbReference type="InterPro" id="IPR002109">
    <property type="entry name" value="Glutaredoxin"/>
</dbReference>
<comment type="caution">
    <text evidence="8">The sequence shown here is derived from an EMBL/GenBank/DDBJ whole genome shotgun (WGS) entry which is preliminary data.</text>
</comment>
<evidence type="ECO:0000256" key="2">
    <source>
        <dbReference type="ARBA" id="ARBA00022723"/>
    </source>
</evidence>
<dbReference type="NCBIfam" id="TIGR00365">
    <property type="entry name" value="Grx4 family monothiol glutaredoxin"/>
    <property type="match status" value="1"/>
</dbReference>
<gene>
    <name evidence="8" type="ORF">EW145_g2826</name>
</gene>
<dbReference type="PANTHER" id="PTHR10293">
    <property type="entry name" value="GLUTAREDOXIN FAMILY MEMBER"/>
    <property type="match status" value="1"/>
</dbReference>
<keyword evidence="1" id="KW-0001">2Fe-2S</keyword>
<keyword evidence="5" id="KW-0676">Redox-active center</keyword>
<dbReference type="InterPro" id="IPR036249">
    <property type="entry name" value="Thioredoxin-like_sf"/>
</dbReference>
<dbReference type="GO" id="GO:0051537">
    <property type="term" value="F:2 iron, 2 sulfur cluster binding"/>
    <property type="evidence" value="ECO:0007669"/>
    <property type="project" value="UniProtKB-KW"/>
</dbReference>
<dbReference type="SUPFAM" id="SSF52833">
    <property type="entry name" value="Thioredoxin-like"/>
    <property type="match status" value="1"/>
</dbReference>
<proteinExistence type="predicted"/>
<keyword evidence="3" id="KW-0408">Iron</keyword>
<dbReference type="Gene3D" id="3.40.30.10">
    <property type="entry name" value="Glutaredoxin"/>
    <property type="match status" value="1"/>
</dbReference>
<accession>A0A4S4LAX8</accession>
<evidence type="ECO:0000256" key="6">
    <source>
        <dbReference type="ARBA" id="ARBA00067618"/>
    </source>
</evidence>
<evidence type="ECO:0000313" key="9">
    <source>
        <dbReference type="Proteomes" id="UP000308199"/>
    </source>
</evidence>
<keyword evidence="9" id="KW-1185">Reference proteome</keyword>
<dbReference type="InterPro" id="IPR004480">
    <property type="entry name" value="Monothiol_GRX-rel"/>
</dbReference>
<dbReference type="GO" id="GO:0044571">
    <property type="term" value="P:[2Fe-2S] cluster assembly"/>
    <property type="evidence" value="ECO:0007669"/>
    <property type="project" value="UniProtKB-ARBA"/>
</dbReference>
<dbReference type="PANTHER" id="PTHR10293:SF16">
    <property type="entry name" value="GLUTAREDOXIN-RELATED PROTEIN 5, MITOCHONDRIAL"/>
    <property type="match status" value="1"/>
</dbReference>
<keyword evidence="4" id="KW-0411">Iron-sulfur</keyword>
<evidence type="ECO:0000256" key="4">
    <source>
        <dbReference type="ARBA" id="ARBA00023014"/>
    </source>
</evidence>
<dbReference type="Proteomes" id="UP000308199">
    <property type="component" value="Unassembled WGS sequence"/>
</dbReference>
<dbReference type="AlphaFoldDB" id="A0A4S4LAX8"/>
<dbReference type="OrthoDB" id="415696at2759"/>
<organism evidence="8 9">
    <name type="scientific">Phellinidium pouzarii</name>
    <dbReference type="NCBI Taxonomy" id="167371"/>
    <lineage>
        <taxon>Eukaryota</taxon>
        <taxon>Fungi</taxon>
        <taxon>Dikarya</taxon>
        <taxon>Basidiomycota</taxon>
        <taxon>Agaricomycotina</taxon>
        <taxon>Agaricomycetes</taxon>
        <taxon>Hymenochaetales</taxon>
        <taxon>Hymenochaetaceae</taxon>
        <taxon>Phellinidium</taxon>
    </lineage>
</organism>
<dbReference type="GO" id="GO:0046872">
    <property type="term" value="F:metal ion binding"/>
    <property type="evidence" value="ECO:0007669"/>
    <property type="project" value="UniProtKB-KW"/>
</dbReference>
<keyword evidence="2" id="KW-0479">Metal-binding</keyword>
<dbReference type="PROSITE" id="PS51354">
    <property type="entry name" value="GLUTAREDOXIN_2"/>
    <property type="match status" value="1"/>
</dbReference>
<evidence type="ECO:0000259" key="7">
    <source>
        <dbReference type="Pfam" id="PF00462"/>
    </source>
</evidence>
<name>A0A4S4LAX8_9AGAM</name>
<sequence length="151" mass="17106">MFRQAFRSSLSTSLRAAPSNHTAFTRFLSQQTRSKLEQAVKEYPLVLFMKGTPKEPMCGFSRAVIQLLDINGVPPEKMRTYDVLEDNELRNGIKEFSQWPTIPQVFVDGEFVGGCDIILSMHQSGELEKLLVQHTIIPKAEDEFSESPQSL</sequence>
<dbReference type="CDD" id="cd03028">
    <property type="entry name" value="GRX_PICOT_like"/>
    <property type="match status" value="1"/>
</dbReference>
<reference evidence="8 9" key="1">
    <citation type="submission" date="2019-02" db="EMBL/GenBank/DDBJ databases">
        <title>Genome sequencing of the rare red list fungi Phellinidium pouzarii.</title>
        <authorList>
            <person name="Buettner E."/>
            <person name="Kellner H."/>
        </authorList>
    </citation>
    <scope>NUCLEOTIDE SEQUENCE [LARGE SCALE GENOMIC DNA]</scope>
    <source>
        <strain evidence="8 9">DSM 108285</strain>
    </source>
</reference>
<dbReference type="Pfam" id="PF00462">
    <property type="entry name" value="Glutaredoxin"/>
    <property type="match status" value="1"/>
</dbReference>
<evidence type="ECO:0000256" key="3">
    <source>
        <dbReference type="ARBA" id="ARBA00023004"/>
    </source>
</evidence>
<dbReference type="FunFam" id="3.40.30.10:FF:000005">
    <property type="entry name" value="Glutaredoxin 5"/>
    <property type="match status" value="1"/>
</dbReference>
<dbReference type="InterPro" id="IPR033658">
    <property type="entry name" value="GRX_PICOT-like"/>
</dbReference>
<evidence type="ECO:0000313" key="8">
    <source>
        <dbReference type="EMBL" id="THH08251.1"/>
    </source>
</evidence>
<evidence type="ECO:0000256" key="5">
    <source>
        <dbReference type="ARBA" id="ARBA00023284"/>
    </source>
</evidence>
<dbReference type="GO" id="GO:0005759">
    <property type="term" value="C:mitochondrial matrix"/>
    <property type="evidence" value="ECO:0007669"/>
    <property type="project" value="TreeGrafter"/>
</dbReference>
<feature type="domain" description="Glutaredoxin" evidence="7">
    <location>
        <begin position="46"/>
        <end position="112"/>
    </location>
</feature>
<dbReference type="GO" id="GO:0015036">
    <property type="term" value="F:disulfide oxidoreductase activity"/>
    <property type="evidence" value="ECO:0007669"/>
    <property type="project" value="UniProtKB-ARBA"/>
</dbReference>
<protein>
    <recommendedName>
        <fullName evidence="6">Monothiol glutaredoxin-5, mitochondrial</fullName>
    </recommendedName>
</protein>
<dbReference type="EMBL" id="SGPK01000107">
    <property type="protein sequence ID" value="THH08251.1"/>
    <property type="molecule type" value="Genomic_DNA"/>
</dbReference>